<reference evidence="3 4" key="1">
    <citation type="submission" date="2014-04" db="EMBL/GenBank/DDBJ databases">
        <authorList>
            <consortium name="DOE Joint Genome Institute"/>
            <person name="Kuo A."/>
            <person name="Tarkka M."/>
            <person name="Buscot F."/>
            <person name="Kohler A."/>
            <person name="Nagy L.G."/>
            <person name="Floudas D."/>
            <person name="Copeland A."/>
            <person name="Barry K.W."/>
            <person name="Cichocki N."/>
            <person name="Veneault-Fourrey C."/>
            <person name="LaButti K."/>
            <person name="Lindquist E.A."/>
            <person name="Lipzen A."/>
            <person name="Lundell T."/>
            <person name="Morin E."/>
            <person name="Murat C."/>
            <person name="Sun H."/>
            <person name="Tunlid A."/>
            <person name="Henrissat B."/>
            <person name="Grigoriev I.V."/>
            <person name="Hibbett D.S."/>
            <person name="Martin F."/>
            <person name="Nordberg H.P."/>
            <person name="Cantor M.N."/>
            <person name="Hua S.X."/>
        </authorList>
    </citation>
    <scope>NUCLEOTIDE SEQUENCE [LARGE SCALE GENOMIC DNA]</scope>
    <source>
        <strain evidence="3 4">F 1598</strain>
    </source>
</reference>
<feature type="region of interest" description="Disordered" evidence="1">
    <location>
        <begin position="552"/>
        <end position="574"/>
    </location>
</feature>
<name>A0A0C3B463_PILCF</name>
<gene>
    <name evidence="3" type="ORF">PILCRDRAFT_788130</name>
</gene>
<dbReference type="HOGENOM" id="CLU_011694_1_0_1"/>
<accession>A0A0C3B463</accession>
<feature type="compositionally biased region" description="Low complexity" evidence="1">
    <location>
        <begin position="418"/>
        <end position="429"/>
    </location>
</feature>
<dbReference type="Gene3D" id="3.10.590.10">
    <property type="entry name" value="ph1033 like domains"/>
    <property type="match status" value="1"/>
</dbReference>
<feature type="region of interest" description="Disordered" evidence="1">
    <location>
        <begin position="117"/>
        <end position="210"/>
    </location>
</feature>
<dbReference type="GO" id="GO:0003729">
    <property type="term" value="F:mRNA binding"/>
    <property type="evidence" value="ECO:0007669"/>
    <property type="project" value="TreeGrafter"/>
</dbReference>
<dbReference type="GO" id="GO:0005654">
    <property type="term" value="C:nucleoplasm"/>
    <property type="evidence" value="ECO:0007669"/>
    <property type="project" value="TreeGrafter"/>
</dbReference>
<dbReference type="SUPFAM" id="SSF54928">
    <property type="entry name" value="RNA-binding domain, RBD"/>
    <property type="match status" value="1"/>
</dbReference>
<feature type="compositionally biased region" description="Polar residues" evidence="1">
    <location>
        <begin position="334"/>
        <end position="349"/>
    </location>
</feature>
<dbReference type="PROSITE" id="PS50882">
    <property type="entry name" value="YTH"/>
    <property type="match status" value="1"/>
</dbReference>
<dbReference type="GO" id="GO:0000398">
    <property type="term" value="P:mRNA splicing, via spliceosome"/>
    <property type="evidence" value="ECO:0007669"/>
    <property type="project" value="TreeGrafter"/>
</dbReference>
<dbReference type="InterPro" id="IPR012677">
    <property type="entry name" value="Nucleotide-bd_a/b_plait_sf"/>
</dbReference>
<feature type="compositionally biased region" description="Low complexity" evidence="1">
    <location>
        <begin position="29"/>
        <end position="50"/>
    </location>
</feature>
<dbReference type="InterPro" id="IPR035979">
    <property type="entry name" value="RBD_domain_sf"/>
</dbReference>
<dbReference type="GO" id="GO:1990247">
    <property type="term" value="F:N6-methyladenosine-containing RNA reader activity"/>
    <property type="evidence" value="ECO:0007669"/>
    <property type="project" value="TreeGrafter"/>
</dbReference>
<dbReference type="CDD" id="cd21134">
    <property type="entry name" value="YTH"/>
    <property type="match status" value="1"/>
</dbReference>
<feature type="compositionally biased region" description="Pro residues" evidence="1">
    <location>
        <begin position="311"/>
        <end position="330"/>
    </location>
</feature>
<keyword evidence="4" id="KW-1185">Reference proteome</keyword>
<evidence type="ECO:0000259" key="2">
    <source>
        <dbReference type="PROSITE" id="PS50882"/>
    </source>
</evidence>
<feature type="region of interest" description="Disordered" evidence="1">
    <location>
        <begin position="1"/>
        <end position="102"/>
    </location>
</feature>
<dbReference type="InterPro" id="IPR007275">
    <property type="entry name" value="YTH_domain"/>
</dbReference>
<feature type="region of interest" description="Disordered" evidence="1">
    <location>
        <begin position="291"/>
        <end position="370"/>
    </location>
</feature>
<evidence type="ECO:0000313" key="3">
    <source>
        <dbReference type="EMBL" id="KIM81018.1"/>
    </source>
</evidence>
<proteinExistence type="predicted"/>
<dbReference type="Pfam" id="PF04146">
    <property type="entry name" value="YTH"/>
    <property type="match status" value="1"/>
</dbReference>
<dbReference type="Pfam" id="PF25701">
    <property type="entry name" value="RRM_YTH1"/>
    <property type="match status" value="1"/>
</dbReference>
<dbReference type="EMBL" id="KN833001">
    <property type="protein sequence ID" value="KIM81018.1"/>
    <property type="molecule type" value="Genomic_DNA"/>
</dbReference>
<feature type="compositionally biased region" description="Low complexity" evidence="1">
    <location>
        <begin position="166"/>
        <end position="180"/>
    </location>
</feature>
<organism evidence="3 4">
    <name type="scientific">Piloderma croceum (strain F 1598)</name>
    <dbReference type="NCBI Taxonomy" id="765440"/>
    <lineage>
        <taxon>Eukaryota</taxon>
        <taxon>Fungi</taxon>
        <taxon>Dikarya</taxon>
        <taxon>Basidiomycota</taxon>
        <taxon>Agaricomycotina</taxon>
        <taxon>Agaricomycetes</taxon>
        <taxon>Agaricomycetidae</taxon>
        <taxon>Atheliales</taxon>
        <taxon>Atheliaceae</taxon>
        <taxon>Piloderma</taxon>
    </lineage>
</organism>
<dbReference type="AlphaFoldDB" id="A0A0C3B463"/>
<dbReference type="CDD" id="cd00590">
    <property type="entry name" value="RRM_SF"/>
    <property type="match status" value="1"/>
</dbReference>
<evidence type="ECO:0000313" key="4">
    <source>
        <dbReference type="Proteomes" id="UP000054166"/>
    </source>
</evidence>
<evidence type="ECO:0000256" key="1">
    <source>
        <dbReference type="SAM" id="MobiDB-lite"/>
    </source>
</evidence>
<feature type="compositionally biased region" description="Polar residues" evidence="1">
    <location>
        <begin position="51"/>
        <end position="62"/>
    </location>
</feature>
<feature type="domain" description="YTH" evidence="2">
    <location>
        <begin position="586"/>
        <end position="643"/>
    </location>
</feature>
<dbReference type="InParanoid" id="A0A0C3B463"/>
<feature type="region of interest" description="Disordered" evidence="1">
    <location>
        <begin position="417"/>
        <end position="437"/>
    </location>
</feature>
<feature type="compositionally biased region" description="Polar residues" evidence="1">
    <location>
        <begin position="238"/>
        <end position="263"/>
    </location>
</feature>
<dbReference type="OrthoDB" id="6103986at2759"/>
<dbReference type="PANTHER" id="PTHR12357:SF3">
    <property type="entry name" value="YTH DOMAIN-CONTAINING PROTEIN 1"/>
    <property type="match status" value="1"/>
</dbReference>
<dbReference type="InterPro" id="IPR057720">
    <property type="entry name" value="RRM_YTH1"/>
</dbReference>
<dbReference type="InterPro" id="IPR045168">
    <property type="entry name" value="YTH_prot"/>
</dbReference>
<dbReference type="GO" id="GO:0000381">
    <property type="term" value="P:regulation of alternative mRNA splicing, via spliceosome"/>
    <property type="evidence" value="ECO:0007669"/>
    <property type="project" value="TreeGrafter"/>
</dbReference>
<dbReference type="STRING" id="765440.A0A0C3B463"/>
<dbReference type="Gene3D" id="3.30.70.330">
    <property type="match status" value="1"/>
</dbReference>
<dbReference type="Proteomes" id="UP000054166">
    <property type="component" value="Unassembled WGS sequence"/>
</dbReference>
<sequence length="643" mass="70065">MPGDDFGSFDRSERPQTMSASDQGKRPGLTRGRSHSGSSRRQGGRQTAQSHSTYHPPSNPQESIHHLPGTPVGFQGSSQYQGSTSSPYDHRANYGGQYMMPPQSPMSIGHTPNQYPYAPGFHPGSLHGPQDPNMLTPSVHPGYQQMLQPHGPVYPPYQRHSPEGASSSHSFPGYSHSHVTPSPPPISSVSAQSPGPVGIPHSASFGSPGQFHSLQFSGTISSTPYSPYTSQPFPTSAPIYQSQYAPSPYPQSFSPPTSDSEGQGTWWYLPRGAPPPSRPFEGVQPSYQAHYPMGYSHVGRRDSDVSYSPTGPRPPAPPASTPPVMYPPAPIRAQQGSRSEQAPPSSSGANERASPVLTDPAESGVSATALQKPAAEHVVIRRHYHPNPPAQRSEWVMWAGNVPSDTVHDELWRFFKQSPSRSSTRSASPERGFSNDTNDSLYDGVSSIFLISRSNCAFVNFDTEAHLNSAIKRFNGKPLRPNDTRCPRLVCRVRRKDDDLKAGVGGQRGMGIHTRWIKEKAPKVTVDDTSTPSTSETASSADQLGPVMAAMSLSSDEERSTARKKQSSSGSYASTNSSILTRYFPKRYFILKSLTQVYLSVEKGLWATQKHNEGILDQAYRTSAEVYLIFGVNKSGEFYGYAR</sequence>
<feature type="region of interest" description="Disordered" evidence="1">
    <location>
        <begin position="237"/>
        <end position="272"/>
    </location>
</feature>
<feature type="compositionally biased region" description="Low complexity" evidence="1">
    <location>
        <begin position="73"/>
        <end position="86"/>
    </location>
</feature>
<reference evidence="4" key="2">
    <citation type="submission" date="2015-01" db="EMBL/GenBank/DDBJ databases">
        <title>Evolutionary Origins and Diversification of the Mycorrhizal Mutualists.</title>
        <authorList>
            <consortium name="DOE Joint Genome Institute"/>
            <consortium name="Mycorrhizal Genomics Consortium"/>
            <person name="Kohler A."/>
            <person name="Kuo A."/>
            <person name="Nagy L.G."/>
            <person name="Floudas D."/>
            <person name="Copeland A."/>
            <person name="Barry K.W."/>
            <person name="Cichocki N."/>
            <person name="Veneault-Fourrey C."/>
            <person name="LaButti K."/>
            <person name="Lindquist E.A."/>
            <person name="Lipzen A."/>
            <person name="Lundell T."/>
            <person name="Morin E."/>
            <person name="Murat C."/>
            <person name="Riley R."/>
            <person name="Ohm R."/>
            <person name="Sun H."/>
            <person name="Tunlid A."/>
            <person name="Henrissat B."/>
            <person name="Grigoriev I.V."/>
            <person name="Hibbett D.S."/>
            <person name="Martin F."/>
        </authorList>
    </citation>
    <scope>NUCLEOTIDE SEQUENCE [LARGE SCALE GENOMIC DNA]</scope>
    <source>
        <strain evidence="4">F 1598</strain>
    </source>
</reference>
<dbReference type="PANTHER" id="PTHR12357">
    <property type="entry name" value="YTH YT521-B HOMOLOGY DOMAIN-CONTAINING"/>
    <property type="match status" value="1"/>
</dbReference>
<protein>
    <recommendedName>
        <fullName evidence="2">YTH domain-containing protein</fullName>
    </recommendedName>
</protein>